<reference evidence="2 3" key="1">
    <citation type="submission" date="2007-11" db="EMBL/GenBank/DDBJ databases">
        <authorList>
            <person name="Wagner-Dobler I."/>
            <person name="Ferriera S."/>
            <person name="Johnson J."/>
            <person name="Kravitz S."/>
            <person name="Beeson K."/>
            <person name="Sutton G."/>
            <person name="Rogers Y.-H."/>
            <person name="Friedman R."/>
            <person name="Frazier M."/>
            <person name="Venter J.C."/>
        </authorList>
    </citation>
    <scope>NUCLEOTIDE SEQUENCE [LARGE SCALE GENOMIC DNA]</scope>
    <source>
        <strain evidence="2 3">HEL-45</strain>
    </source>
</reference>
<feature type="transmembrane region" description="Helical" evidence="1">
    <location>
        <begin position="224"/>
        <end position="243"/>
    </location>
</feature>
<keyword evidence="3" id="KW-1185">Reference proteome</keyword>
<feature type="transmembrane region" description="Helical" evidence="1">
    <location>
        <begin position="178"/>
        <end position="204"/>
    </location>
</feature>
<accession>A0ABP2D4T7</accession>
<organism evidence="2 3">
    <name type="scientific">Sulfitobacter indolifex HEL-45</name>
    <dbReference type="NCBI Taxonomy" id="391624"/>
    <lineage>
        <taxon>Bacteria</taxon>
        <taxon>Pseudomonadati</taxon>
        <taxon>Pseudomonadota</taxon>
        <taxon>Alphaproteobacteria</taxon>
        <taxon>Rhodobacterales</taxon>
        <taxon>Roseobacteraceae</taxon>
        <taxon>Sulfitobacter</taxon>
    </lineage>
</organism>
<feature type="transmembrane region" description="Helical" evidence="1">
    <location>
        <begin position="324"/>
        <end position="344"/>
    </location>
</feature>
<keyword evidence="1" id="KW-0812">Transmembrane</keyword>
<dbReference type="Proteomes" id="UP000003257">
    <property type="component" value="Unassembled WGS sequence"/>
</dbReference>
<dbReference type="EMBL" id="ABID01000030">
    <property type="protein sequence ID" value="EDQ03232.1"/>
    <property type="molecule type" value="Genomic_DNA"/>
</dbReference>
<name>A0ABP2D4T7_9RHOB</name>
<feature type="transmembrane region" description="Helical" evidence="1">
    <location>
        <begin position="20"/>
        <end position="39"/>
    </location>
</feature>
<keyword evidence="1" id="KW-0472">Membrane</keyword>
<comment type="caution">
    <text evidence="2">The sequence shown here is derived from an EMBL/GenBank/DDBJ whole genome shotgun (WGS) entry which is preliminary data.</text>
</comment>
<feature type="transmembrane region" description="Helical" evidence="1">
    <location>
        <begin position="394"/>
        <end position="413"/>
    </location>
</feature>
<evidence type="ECO:0000313" key="2">
    <source>
        <dbReference type="EMBL" id="EDQ03232.1"/>
    </source>
</evidence>
<feature type="transmembrane region" description="Helical" evidence="1">
    <location>
        <begin position="293"/>
        <end position="312"/>
    </location>
</feature>
<feature type="transmembrane region" description="Helical" evidence="1">
    <location>
        <begin position="364"/>
        <end position="382"/>
    </location>
</feature>
<protein>
    <submittedName>
        <fullName evidence="2">Uncharacterized protein</fullName>
    </submittedName>
</protein>
<evidence type="ECO:0000256" key="1">
    <source>
        <dbReference type="SAM" id="Phobius"/>
    </source>
</evidence>
<keyword evidence="1" id="KW-1133">Transmembrane helix</keyword>
<feature type="transmembrane region" description="Helical" evidence="1">
    <location>
        <begin position="119"/>
        <end position="137"/>
    </location>
</feature>
<dbReference type="RefSeq" id="WP_007121200.1">
    <property type="nucleotide sequence ID" value="NZ_ABID01000030.1"/>
</dbReference>
<gene>
    <name evidence="2" type="ORF">OIHEL45_20206</name>
</gene>
<sequence length="606" mass="67745">MRPDYLHGLFDRPHMRKTVLYVLIFLLTLWHGHFFLTGYRLSADDVYFTYIALQGPKTVLETARWIAEGQGRVGFLYLQPINMFAALMSEMLIWRLVFVTLYFSTVWLIFVYAGKVLKLSIAPFSFLIFLALHPLGFEHLPPTTYPLQNTLPFLVLVSCRLVALSYGERGGWRVLNRLLQFGAMLATEFALLLGIVMVAAEVFANHPLSLRRPLPWLRALVKDTRVWIEIVTLGLVVGVYIAYRLAHPSGYEGNSLAGIGNLGALISTTWHHINDGLVLPRFSSRFLKVPLSVWTGTALSGLAMYAAIILTLRIPFGKKVSFAAVAAFLLISMIFVTLPVSASLKQQGWCQGTGHCAYLDSRTSILGVVLLLAVAGAAALRHSPHRRFGELRRPLVACVTAVIFALGGLHHWHVAQDMLRYDRVWKSAQLLACMPNLVPETPAQLYDLIDPGHVVPFHEDEAPLRFWPLYLETVRRQSDCSGTQVLQRSLAGSYLPNLWPEELQNIGGDEGSRYLGSGWSEIEDWGVWSHAEKAELIIIPKGLEPGDQARLQLDAQMFLGPDRSAQRLIITQMAKHFGKARAAQKANPLIRSSASCLTILHRRPSP</sequence>
<feature type="transmembrane region" description="Helical" evidence="1">
    <location>
        <begin position="92"/>
        <end position="112"/>
    </location>
</feature>
<evidence type="ECO:0000313" key="3">
    <source>
        <dbReference type="Proteomes" id="UP000003257"/>
    </source>
</evidence>
<proteinExistence type="predicted"/>